<reference evidence="1 2" key="1">
    <citation type="journal article" date="2019" name="Commun. Biol.">
        <title>The bagworm genome reveals a unique fibroin gene that provides high tensile strength.</title>
        <authorList>
            <person name="Kono N."/>
            <person name="Nakamura H."/>
            <person name="Ohtoshi R."/>
            <person name="Tomita M."/>
            <person name="Numata K."/>
            <person name="Arakawa K."/>
        </authorList>
    </citation>
    <scope>NUCLEOTIDE SEQUENCE [LARGE SCALE GENOMIC DNA]</scope>
</reference>
<evidence type="ECO:0000313" key="2">
    <source>
        <dbReference type="Proteomes" id="UP000299102"/>
    </source>
</evidence>
<protein>
    <submittedName>
        <fullName evidence="1">Uncharacterized protein</fullName>
    </submittedName>
</protein>
<accession>A0A4C1VDE4</accession>
<dbReference type="AlphaFoldDB" id="A0A4C1VDE4"/>
<organism evidence="1 2">
    <name type="scientific">Eumeta variegata</name>
    <name type="common">Bagworm moth</name>
    <name type="synonym">Eumeta japonica</name>
    <dbReference type="NCBI Taxonomy" id="151549"/>
    <lineage>
        <taxon>Eukaryota</taxon>
        <taxon>Metazoa</taxon>
        <taxon>Ecdysozoa</taxon>
        <taxon>Arthropoda</taxon>
        <taxon>Hexapoda</taxon>
        <taxon>Insecta</taxon>
        <taxon>Pterygota</taxon>
        <taxon>Neoptera</taxon>
        <taxon>Endopterygota</taxon>
        <taxon>Lepidoptera</taxon>
        <taxon>Glossata</taxon>
        <taxon>Ditrysia</taxon>
        <taxon>Tineoidea</taxon>
        <taxon>Psychidae</taxon>
        <taxon>Oiketicinae</taxon>
        <taxon>Eumeta</taxon>
    </lineage>
</organism>
<name>A0A4C1VDE4_EUMVA</name>
<sequence>MESELKSKPKQKRIDVECKELVVGMSMRRRRGRARLRVDRQLCPNEISHASRIRNVNVTVIRSEPTIIQISERVVLDRGCPGELIDQKNTPCSRMPLAITVHTSVFSLKKTSANG</sequence>
<keyword evidence="2" id="KW-1185">Reference proteome</keyword>
<evidence type="ECO:0000313" key="1">
    <source>
        <dbReference type="EMBL" id="GBP36653.1"/>
    </source>
</evidence>
<gene>
    <name evidence="1" type="ORF">EVAR_35237_1</name>
</gene>
<dbReference type="Proteomes" id="UP000299102">
    <property type="component" value="Unassembled WGS sequence"/>
</dbReference>
<dbReference type="EMBL" id="BGZK01000321">
    <property type="protein sequence ID" value="GBP36653.1"/>
    <property type="molecule type" value="Genomic_DNA"/>
</dbReference>
<proteinExistence type="predicted"/>
<comment type="caution">
    <text evidence="1">The sequence shown here is derived from an EMBL/GenBank/DDBJ whole genome shotgun (WGS) entry which is preliminary data.</text>
</comment>